<dbReference type="SUPFAM" id="SSF49899">
    <property type="entry name" value="Concanavalin A-like lectins/glucanases"/>
    <property type="match status" value="1"/>
</dbReference>
<feature type="compositionally biased region" description="Polar residues" evidence="1">
    <location>
        <begin position="588"/>
        <end position="597"/>
    </location>
</feature>
<evidence type="ECO:0000313" key="3">
    <source>
        <dbReference type="Proteomes" id="UP000241769"/>
    </source>
</evidence>
<dbReference type="Pfam" id="PF10294">
    <property type="entry name" value="Methyltransf_16"/>
    <property type="match status" value="1"/>
</dbReference>
<evidence type="ECO:0000313" key="2">
    <source>
        <dbReference type="EMBL" id="PRP79926.1"/>
    </source>
</evidence>
<feature type="region of interest" description="Disordered" evidence="1">
    <location>
        <begin position="1"/>
        <end position="36"/>
    </location>
</feature>
<dbReference type="InterPro" id="IPR029063">
    <property type="entry name" value="SAM-dependent_MTases_sf"/>
</dbReference>
<dbReference type="InterPro" id="IPR019410">
    <property type="entry name" value="Methyltransf_16"/>
</dbReference>
<dbReference type="Gene3D" id="2.60.120.200">
    <property type="match status" value="1"/>
</dbReference>
<accession>A0A2P6N7J6</accession>
<evidence type="ECO:0008006" key="4">
    <source>
        <dbReference type="Google" id="ProtNLM"/>
    </source>
</evidence>
<sequence length="627" mass="68025">MDYTRKEFDPPLVTRGFFPDSEEENDPSTLNDETEQKSFSIGGETLMIREFAFSPTNANFVWPNNGAVASFITDHQSAFEGRNILELGSGTGVLSIILRRKGFAVVSSDFSDAEQQISSNIEHNCEVNSVDGVSFHHHVPHTWGNPFPWARYHQERESLVEEMSAQATPLKLPTTERLDVLVATDILIYVEQYQSLVGTVVELLKRAHFSSPAPSRKCMLNGNAVSYPFFLMNIGRRLDTTPRFIEMMNSAGFKCTHLGKMLQRSQLLFEKKHSNGLGKQKAPTFGMDPSVRSHDVYTATPTISTMKPTLILFALIAACAAAPCVISEGHCPFPAAYFDFNDASIIALNSTTLNFNADIQASVNAATSIIGVEGLGLSLAASARAGVRAKAALRVSANFTLSSWINVQSVNSASLTIASTFNRNVGWDATYHPSLDTLVFTGSNGPSTLFMGVGVNIQAWTHVAVAVNEVSVSLYINGKLFGVKPLVGPCVASPLALSIGIQASVAARANSFIDEVAIFDITLSFDQISAWGSWFKICSVKTRKPEGGSHVTPTKGCSFCAQPPTPPPCPFGTGPDSPCFRPPPPATTYDNTPSNSAMDRDALYTQYLISKYSKRRSSTPGQDESIR</sequence>
<dbReference type="SUPFAM" id="SSF53335">
    <property type="entry name" value="S-adenosyl-L-methionine-dependent methyltransferases"/>
    <property type="match status" value="1"/>
</dbReference>
<feature type="region of interest" description="Disordered" evidence="1">
    <location>
        <begin position="575"/>
        <end position="599"/>
    </location>
</feature>
<comment type="caution">
    <text evidence="2">The sequence shown here is derived from an EMBL/GenBank/DDBJ whole genome shotgun (WGS) entry which is preliminary data.</text>
</comment>
<dbReference type="EMBL" id="MDYQ01000166">
    <property type="protein sequence ID" value="PRP79926.1"/>
    <property type="molecule type" value="Genomic_DNA"/>
</dbReference>
<feature type="non-terminal residue" evidence="2">
    <location>
        <position position="627"/>
    </location>
</feature>
<evidence type="ECO:0000256" key="1">
    <source>
        <dbReference type="SAM" id="MobiDB-lite"/>
    </source>
</evidence>
<proteinExistence type="predicted"/>
<dbReference type="PANTHER" id="PTHR14614:SF97">
    <property type="entry name" value="S-ADENOSYL-L-METHIONINE-DEPENDENT METHYLTRANSFERASES SUPERFAMILY PROTEIN"/>
    <property type="match status" value="1"/>
</dbReference>
<organism evidence="2 3">
    <name type="scientific">Planoprotostelium fungivorum</name>
    <dbReference type="NCBI Taxonomy" id="1890364"/>
    <lineage>
        <taxon>Eukaryota</taxon>
        <taxon>Amoebozoa</taxon>
        <taxon>Evosea</taxon>
        <taxon>Variosea</taxon>
        <taxon>Cavosteliida</taxon>
        <taxon>Cavosteliaceae</taxon>
        <taxon>Planoprotostelium</taxon>
    </lineage>
</organism>
<dbReference type="Gene3D" id="3.40.50.150">
    <property type="entry name" value="Vaccinia Virus protein VP39"/>
    <property type="match status" value="1"/>
</dbReference>
<dbReference type="OrthoDB" id="413520at2759"/>
<dbReference type="PANTHER" id="PTHR14614">
    <property type="entry name" value="HEPATOCELLULAR CARCINOMA-ASSOCIATED ANTIGEN"/>
    <property type="match status" value="1"/>
</dbReference>
<dbReference type="AlphaFoldDB" id="A0A2P6N7J6"/>
<dbReference type="InterPro" id="IPR013320">
    <property type="entry name" value="ConA-like_dom_sf"/>
</dbReference>
<dbReference type="Proteomes" id="UP000241769">
    <property type="component" value="Unassembled WGS sequence"/>
</dbReference>
<protein>
    <recommendedName>
        <fullName evidence="4">LamG-like jellyroll fold domain-containing protein</fullName>
    </recommendedName>
</protein>
<name>A0A2P6N7J6_9EUKA</name>
<keyword evidence="3" id="KW-1185">Reference proteome</keyword>
<dbReference type="InParanoid" id="A0A2P6N7J6"/>
<reference evidence="2 3" key="1">
    <citation type="journal article" date="2018" name="Genome Biol. Evol.">
        <title>Multiple Roots of Fruiting Body Formation in Amoebozoa.</title>
        <authorList>
            <person name="Hillmann F."/>
            <person name="Forbes G."/>
            <person name="Novohradska S."/>
            <person name="Ferling I."/>
            <person name="Riege K."/>
            <person name="Groth M."/>
            <person name="Westermann M."/>
            <person name="Marz M."/>
            <person name="Spaller T."/>
            <person name="Winckler T."/>
            <person name="Schaap P."/>
            <person name="Glockner G."/>
        </authorList>
    </citation>
    <scope>NUCLEOTIDE SEQUENCE [LARGE SCALE GENOMIC DNA]</scope>
    <source>
        <strain evidence="2 3">Jena</strain>
    </source>
</reference>
<dbReference type="Pfam" id="PF13385">
    <property type="entry name" value="Laminin_G_3"/>
    <property type="match status" value="1"/>
</dbReference>
<gene>
    <name evidence="2" type="ORF">PROFUN_12415</name>
</gene>